<proteinExistence type="predicted"/>
<sequence length="153" mass="16153">MTAFSPPPSPRAVRTSPARLAAVLALPLALTGCGAPTVPTAGQPPSSGVGTQDPPWVALRSQLPAPDADRITYDEQTGVLKLYDLPGNDRWMIQMPGEEAGRPSPAQQRIPAGTPLAHVCVYYVRPGMKPSAQISVKQIRETGLAHNSLAALR</sequence>
<keyword evidence="3" id="KW-1185">Reference proteome</keyword>
<evidence type="ECO:0000313" key="3">
    <source>
        <dbReference type="Proteomes" id="UP000245802"/>
    </source>
</evidence>
<dbReference type="KEGG" id="gog:C1280_25490"/>
<evidence type="ECO:0000256" key="1">
    <source>
        <dbReference type="SAM" id="MobiDB-lite"/>
    </source>
</evidence>
<evidence type="ECO:0000313" key="2">
    <source>
        <dbReference type="EMBL" id="AWM40025.1"/>
    </source>
</evidence>
<feature type="region of interest" description="Disordered" evidence="1">
    <location>
        <begin position="36"/>
        <end position="55"/>
    </location>
</feature>
<gene>
    <name evidence="2" type="ORF">C1280_25490</name>
</gene>
<reference evidence="2 3" key="1">
    <citation type="submission" date="2018-01" db="EMBL/GenBank/DDBJ databases">
        <title>G. obscuriglobus.</title>
        <authorList>
            <person name="Franke J."/>
            <person name="Blomberg W."/>
            <person name="Selmecki A."/>
        </authorList>
    </citation>
    <scope>NUCLEOTIDE SEQUENCE [LARGE SCALE GENOMIC DNA]</scope>
    <source>
        <strain evidence="2 3">DSM 5831</strain>
    </source>
</reference>
<protein>
    <submittedName>
        <fullName evidence="2">Uncharacterized protein</fullName>
    </submittedName>
</protein>
<organism evidence="2 3">
    <name type="scientific">Gemmata obscuriglobus</name>
    <dbReference type="NCBI Taxonomy" id="114"/>
    <lineage>
        <taxon>Bacteria</taxon>
        <taxon>Pseudomonadati</taxon>
        <taxon>Planctomycetota</taxon>
        <taxon>Planctomycetia</taxon>
        <taxon>Gemmatales</taxon>
        <taxon>Gemmataceae</taxon>
        <taxon>Gemmata</taxon>
    </lineage>
</organism>
<dbReference type="EMBL" id="CP025958">
    <property type="protein sequence ID" value="AWM40025.1"/>
    <property type="molecule type" value="Genomic_DNA"/>
</dbReference>
<name>A0A2Z3HAP6_9BACT</name>
<dbReference type="RefSeq" id="WP_010041800.1">
    <property type="nucleotide sequence ID" value="NZ_CP025958.1"/>
</dbReference>
<accession>A0A2Z3HAP6</accession>
<dbReference type="Proteomes" id="UP000245802">
    <property type="component" value="Chromosome"/>
</dbReference>
<dbReference type="OrthoDB" id="9931872at2"/>
<dbReference type="AlphaFoldDB" id="A0A2Z3HAP6"/>